<dbReference type="PATRIC" id="fig|582680.7.peg.1434"/>
<feature type="region of interest" description="Disordered" evidence="1">
    <location>
        <begin position="1"/>
        <end position="34"/>
    </location>
</feature>
<evidence type="ECO:0000256" key="1">
    <source>
        <dbReference type="SAM" id="MobiDB-lite"/>
    </source>
</evidence>
<evidence type="ECO:0000313" key="3">
    <source>
        <dbReference type="Proteomes" id="UP000033448"/>
    </source>
</evidence>
<comment type="caution">
    <text evidence="2">The sequence shown here is derived from an EMBL/GenBank/DDBJ whole genome shotgun (WGS) entry which is preliminary data.</text>
</comment>
<proteinExistence type="predicted"/>
<dbReference type="EMBL" id="JYIT01000069">
    <property type="protein sequence ID" value="KJL25616.1"/>
    <property type="molecule type" value="Genomic_DNA"/>
</dbReference>
<accession>A0A0F0L258</accession>
<sequence length="60" mass="6452">MSTMDPAPGAPAPADADGEREAARQWHPYVPSAEVKARMDALERRAEKPIPIPSFPPLSA</sequence>
<gene>
    <name evidence="2" type="ORF">RL72_01398</name>
</gene>
<evidence type="ECO:0000313" key="2">
    <source>
        <dbReference type="EMBL" id="KJL25616.1"/>
    </source>
</evidence>
<dbReference type="AlphaFoldDB" id="A0A0F0L258"/>
<keyword evidence="3" id="KW-1185">Reference proteome</keyword>
<protein>
    <submittedName>
        <fullName evidence="2">Uncharacterized protein</fullName>
    </submittedName>
</protein>
<dbReference type="Proteomes" id="UP000033448">
    <property type="component" value="Unassembled WGS sequence"/>
</dbReference>
<organism evidence="2 3">
    <name type="scientific">Microbacterium azadirachtae</name>
    <dbReference type="NCBI Taxonomy" id="582680"/>
    <lineage>
        <taxon>Bacteria</taxon>
        <taxon>Bacillati</taxon>
        <taxon>Actinomycetota</taxon>
        <taxon>Actinomycetes</taxon>
        <taxon>Micrococcales</taxon>
        <taxon>Microbacteriaceae</taxon>
        <taxon>Microbacterium</taxon>
    </lineage>
</organism>
<name>A0A0F0L258_9MICO</name>
<reference evidence="2 3" key="1">
    <citation type="submission" date="2015-02" db="EMBL/GenBank/DDBJ databases">
        <title>Draft genome sequences of ten Microbacterium spp. with emphasis on heavy metal contaminated environments.</title>
        <authorList>
            <person name="Corretto E."/>
        </authorList>
    </citation>
    <scope>NUCLEOTIDE SEQUENCE [LARGE SCALE GENOMIC DNA]</scope>
    <source>
        <strain evidence="2 3">DSM 23848</strain>
    </source>
</reference>
<dbReference type="RefSeq" id="WP_139168251.1">
    <property type="nucleotide sequence ID" value="NZ_CP099706.1"/>
</dbReference>